<evidence type="ECO:0000313" key="3">
    <source>
        <dbReference type="EMBL" id="KAB1065709.1"/>
    </source>
</evidence>
<dbReference type="SUPFAM" id="SSF53756">
    <property type="entry name" value="UDP-Glycosyltransferase/glycogen phosphorylase"/>
    <property type="match status" value="1"/>
</dbReference>
<feature type="domain" description="Glycosyltransferase subfamily 4-like N-terminal" evidence="2">
    <location>
        <begin position="16"/>
        <end position="202"/>
    </location>
</feature>
<evidence type="ECO:0000313" key="4">
    <source>
        <dbReference type="Proteomes" id="UP000435357"/>
    </source>
</evidence>
<reference evidence="3 4" key="1">
    <citation type="submission" date="2019-09" db="EMBL/GenBank/DDBJ databases">
        <title>Genomes of Cryomorphaceae.</title>
        <authorList>
            <person name="Bowman J.P."/>
        </authorList>
    </citation>
    <scope>NUCLEOTIDE SEQUENCE [LARGE SCALE GENOMIC DNA]</scope>
    <source>
        <strain evidence="3 4">KCTC 52047</strain>
    </source>
</reference>
<dbReference type="Proteomes" id="UP000435357">
    <property type="component" value="Unassembled WGS sequence"/>
</dbReference>
<dbReference type="OrthoDB" id="9811902at2"/>
<dbReference type="PANTHER" id="PTHR45947">
    <property type="entry name" value="SULFOQUINOVOSYL TRANSFERASE SQD2"/>
    <property type="match status" value="1"/>
</dbReference>
<sequence>MKILILTQYYPPETGAPQNRLHELAVRLKNEGNHIEVLTAMPNYPKMEIFKEYIGLKNKREEIDGIPVHRSSIYVSKDSGIIKRLLNYFSFVWSSWKYGSKNFKKNQFDFLLVESPPLFLGFTAVFLSRKLKAKMIFNVSDLWPESAEKLDLVKNKLFLNLAYRLEAWCYKNAALITGQTQGIVNDIDKRFPQLKTFWLPNGVDLSYYNPDEVQSDWRKENGYSGSDILLFYGGIIGHAQGLEVILKAAKEVQNHSELKFILMGDGPVKKELLELSKKMDLNNVRFFDPVPKSIMPKVVKAVDATIVPLRNLPLFEGAIPSKIFENAAMKNPVILGVKGEAKELFADEGQCALPFEPENYKELASLLVKIANGQIQLEELGRNGRNYVNQKFNRNKIAASFNNELKKLVSI</sequence>
<dbReference type="PANTHER" id="PTHR45947:SF3">
    <property type="entry name" value="SULFOQUINOVOSYL TRANSFERASE SQD2"/>
    <property type="match status" value="1"/>
</dbReference>
<name>A0A6N6MDQ4_9FLAO</name>
<dbReference type="Gene3D" id="3.40.50.2000">
    <property type="entry name" value="Glycogen Phosphorylase B"/>
    <property type="match status" value="2"/>
</dbReference>
<dbReference type="InterPro" id="IPR050194">
    <property type="entry name" value="Glycosyltransferase_grp1"/>
</dbReference>
<dbReference type="GO" id="GO:0016758">
    <property type="term" value="F:hexosyltransferase activity"/>
    <property type="evidence" value="ECO:0007669"/>
    <property type="project" value="TreeGrafter"/>
</dbReference>
<evidence type="ECO:0000259" key="2">
    <source>
        <dbReference type="Pfam" id="PF13579"/>
    </source>
</evidence>
<dbReference type="InterPro" id="IPR028098">
    <property type="entry name" value="Glyco_trans_4-like_N"/>
</dbReference>
<dbReference type="CDD" id="cd03794">
    <property type="entry name" value="GT4_WbuB-like"/>
    <property type="match status" value="1"/>
</dbReference>
<comment type="caution">
    <text evidence="3">The sequence shown here is derived from an EMBL/GenBank/DDBJ whole genome shotgun (WGS) entry which is preliminary data.</text>
</comment>
<organism evidence="3 4">
    <name type="scientific">Salibacter halophilus</name>
    <dbReference type="NCBI Taxonomy" id="1803916"/>
    <lineage>
        <taxon>Bacteria</taxon>
        <taxon>Pseudomonadati</taxon>
        <taxon>Bacteroidota</taxon>
        <taxon>Flavobacteriia</taxon>
        <taxon>Flavobacteriales</taxon>
        <taxon>Salibacteraceae</taxon>
        <taxon>Salibacter</taxon>
    </lineage>
</organism>
<evidence type="ECO:0000259" key="1">
    <source>
        <dbReference type="Pfam" id="PF00534"/>
    </source>
</evidence>
<protein>
    <submittedName>
        <fullName evidence="3">Glycosyltransferase family 4 protein</fullName>
    </submittedName>
</protein>
<proteinExistence type="predicted"/>
<dbReference type="Pfam" id="PF13579">
    <property type="entry name" value="Glyco_trans_4_4"/>
    <property type="match status" value="1"/>
</dbReference>
<dbReference type="InterPro" id="IPR001296">
    <property type="entry name" value="Glyco_trans_1"/>
</dbReference>
<accession>A0A6N6MDQ4</accession>
<dbReference type="EMBL" id="WACR01000002">
    <property type="protein sequence ID" value="KAB1065709.1"/>
    <property type="molecule type" value="Genomic_DNA"/>
</dbReference>
<dbReference type="RefSeq" id="WP_151166534.1">
    <property type="nucleotide sequence ID" value="NZ_WACR01000002.1"/>
</dbReference>
<keyword evidence="3" id="KW-0808">Transferase</keyword>
<dbReference type="Pfam" id="PF00534">
    <property type="entry name" value="Glycos_transf_1"/>
    <property type="match status" value="1"/>
</dbReference>
<feature type="domain" description="Glycosyl transferase family 1" evidence="1">
    <location>
        <begin position="215"/>
        <end position="386"/>
    </location>
</feature>
<keyword evidence="4" id="KW-1185">Reference proteome</keyword>
<gene>
    <name evidence="3" type="ORF">F3059_03365</name>
</gene>
<dbReference type="AlphaFoldDB" id="A0A6N6MDQ4"/>